<proteinExistence type="inferred from homology"/>
<dbReference type="InterPro" id="IPR001197">
    <property type="entry name" value="Ribosomal_uL16_euk_arch"/>
</dbReference>
<evidence type="ECO:0000313" key="4">
    <source>
        <dbReference type="EMBL" id="KRH94419.1"/>
    </source>
</evidence>
<dbReference type="GO" id="GO:0000027">
    <property type="term" value="P:ribosomal large subunit assembly"/>
    <property type="evidence" value="ECO:0007669"/>
    <property type="project" value="EnsemblFungi"/>
</dbReference>
<evidence type="ECO:0000256" key="3">
    <source>
        <dbReference type="ARBA" id="ARBA00023274"/>
    </source>
</evidence>
<dbReference type="GO" id="GO:0006415">
    <property type="term" value="P:translational termination"/>
    <property type="evidence" value="ECO:0007669"/>
    <property type="project" value="EnsemblFungi"/>
</dbReference>
<dbReference type="InterPro" id="IPR036920">
    <property type="entry name" value="Ribosomal_uL16_sf"/>
</dbReference>
<dbReference type="CDD" id="cd01433">
    <property type="entry name" value="Ribosomal_L16_L10e"/>
    <property type="match status" value="1"/>
</dbReference>
<dbReference type="NCBIfam" id="NF003239">
    <property type="entry name" value="PRK04199.1-4"/>
    <property type="match status" value="1"/>
</dbReference>
<dbReference type="VEuPathDB" id="MicrosporidiaDB:M153_2650009461"/>
<evidence type="ECO:0000256" key="2">
    <source>
        <dbReference type="ARBA" id="ARBA00022980"/>
    </source>
</evidence>
<dbReference type="FunFam" id="3.90.1170.10:FF:000002">
    <property type="entry name" value="60S ribosomal protein L10"/>
    <property type="match status" value="1"/>
</dbReference>
<dbReference type="Gene3D" id="3.90.1170.10">
    <property type="entry name" value="Ribosomal protein L10e/L16"/>
    <property type="match status" value="1"/>
</dbReference>
<keyword evidence="3" id="KW-0687">Ribonucleoprotein</keyword>
<comment type="similarity">
    <text evidence="1">Belongs to the universal ribosomal protein uL16 family.</text>
</comment>
<dbReference type="AlphaFoldDB" id="A0A0R0LYS2"/>
<keyword evidence="2 4" id="KW-0689">Ribosomal protein</keyword>
<keyword evidence="5" id="KW-1185">Reference proteome</keyword>
<accession>A0A0R0LYS2</accession>
<dbReference type="PIRSF" id="PIRSF005590">
    <property type="entry name" value="Ribosomal_L10"/>
    <property type="match status" value="1"/>
</dbReference>
<name>A0A0R0LYS2_9MICR</name>
<dbReference type="Proteomes" id="UP000051530">
    <property type="component" value="Unassembled WGS sequence"/>
</dbReference>
<reference evidence="4 5" key="1">
    <citation type="submission" date="2015-07" db="EMBL/GenBank/DDBJ databases">
        <title>The genome of Pseudoloma neurophilia, a relevant intracellular parasite of the zebrafish.</title>
        <authorList>
            <person name="Ndikumana S."/>
            <person name="Pelin A."/>
            <person name="Sanders J."/>
            <person name="Corradi N."/>
        </authorList>
    </citation>
    <scope>NUCLEOTIDE SEQUENCE [LARGE SCALE GENOMIC DNA]</scope>
    <source>
        <strain evidence="4 5">MK1</strain>
    </source>
</reference>
<dbReference type="InterPro" id="IPR047873">
    <property type="entry name" value="Ribosomal_uL16"/>
</dbReference>
<comment type="caution">
    <text evidence="4">The sequence shown here is derived from an EMBL/GenBank/DDBJ whole genome shotgun (WGS) entry which is preliminary data.</text>
</comment>
<evidence type="ECO:0000313" key="5">
    <source>
        <dbReference type="Proteomes" id="UP000051530"/>
    </source>
</evidence>
<dbReference type="OrthoDB" id="10258869at2759"/>
<dbReference type="GO" id="GO:0022625">
    <property type="term" value="C:cytosolic large ribosomal subunit"/>
    <property type="evidence" value="ECO:0007669"/>
    <property type="project" value="EnsemblFungi"/>
</dbReference>
<dbReference type="InterPro" id="IPR018255">
    <property type="entry name" value="Ribosomal_uL16_CS_euk_arc"/>
</dbReference>
<evidence type="ECO:0000256" key="1">
    <source>
        <dbReference type="ARBA" id="ARBA00008931"/>
    </source>
</evidence>
<sequence length="219" mass="25438">MGRRPWRCYRQQKIRGYIKSKYCRGVPDPRIRIHDAGNKKAGVMEFPKLVYIKSLEKEQISAEALETARISANKYMFTNAGKDSYHYRIMIHPYNVLRINKMLSCAGADRLQTGMRGAFGKPYGLCARVEINQRILAIRTKEQYVKHAVEALRRAKHKFPGKYEVVVSTEHGFSQIQSDQFNNLMEKGLLLDRTDHVHIIREKGPKEHVQKLKERAIQP</sequence>
<dbReference type="Pfam" id="PF00252">
    <property type="entry name" value="Ribosomal_L16"/>
    <property type="match status" value="1"/>
</dbReference>
<dbReference type="PANTHER" id="PTHR11726">
    <property type="entry name" value="60S RIBOSOMAL PROTEIN L10"/>
    <property type="match status" value="1"/>
</dbReference>
<dbReference type="SUPFAM" id="SSF54686">
    <property type="entry name" value="Ribosomal protein L16p/L10e"/>
    <property type="match status" value="1"/>
</dbReference>
<gene>
    <name evidence="4" type="ORF">M153_2650009461</name>
</gene>
<organism evidence="4 5">
    <name type="scientific">Pseudoloma neurophilia</name>
    <dbReference type="NCBI Taxonomy" id="146866"/>
    <lineage>
        <taxon>Eukaryota</taxon>
        <taxon>Fungi</taxon>
        <taxon>Fungi incertae sedis</taxon>
        <taxon>Microsporidia</taxon>
        <taxon>Pseudoloma</taxon>
    </lineage>
</organism>
<dbReference type="PROSITE" id="PS01257">
    <property type="entry name" value="RIBOSOMAL_L10E"/>
    <property type="match status" value="1"/>
</dbReference>
<protein>
    <submittedName>
        <fullName evidence="4">60s ribosomal protein L10</fullName>
    </submittedName>
</protein>
<dbReference type="InterPro" id="IPR016180">
    <property type="entry name" value="Ribosomal_uL16_dom"/>
</dbReference>
<dbReference type="EMBL" id="LGUB01000078">
    <property type="protein sequence ID" value="KRH94419.1"/>
    <property type="molecule type" value="Genomic_DNA"/>
</dbReference>
<dbReference type="GO" id="GO:0003735">
    <property type="term" value="F:structural constituent of ribosome"/>
    <property type="evidence" value="ECO:0007669"/>
    <property type="project" value="InterPro"/>
</dbReference>